<dbReference type="Gene3D" id="3.90.700.10">
    <property type="entry name" value="Succinate dehydrogenase/fumarate reductase flavoprotein, catalytic domain"/>
    <property type="match status" value="1"/>
</dbReference>
<feature type="active site" description="Proton acceptor" evidence="5">
    <location>
        <position position="299"/>
    </location>
</feature>
<dbReference type="InterPro" id="IPR003953">
    <property type="entry name" value="FAD-dep_OxRdtase_2_FAD-bd"/>
</dbReference>
<evidence type="ECO:0000259" key="6">
    <source>
        <dbReference type="Pfam" id="PF00890"/>
    </source>
</evidence>
<sequence length="608" mass="68326">MTKNDNLDSTHALDVLVIGGGSAGLRAAIEAHDAGANVLIISKSKSGNPHTVLARGGINAALGTMDPEDNWMIHAADTLKEGEFLADYRRVEILCKSAPDAINELVNWGARFHREKEDGRLTQRFFGAHTYRRTVFYEDWTGDEIVRVLMNQVDQRRIKIMDDIYITQLLVKSDKKEDDPLSKEINGAIGIDLNKRQIILFECKSAILATGGYTRVYSTSSSRIFENYGEGISLAYRSGVELVDMEMVQFHPTGMVWPDKASGTLATEAIRGEGGILLNSSNERFMKNYYPQRMELGPRDVVARAIYNEILEGRGTKHGGVWLDATHLSKEKILDRLPTMYEQFKSINGIDISKEKMEVGPTAHYSMGGIVVDDKCRTKVKGLFAAGEAISQIHGANRLGGNSLLDTMVFGKIAGREASRLAKETKDEISLTINSLSPPLSLNENTSKEFKDEIFMVKEPLVFRNKIQDLMEQYAGIIRDSAKLQKGLKNLLELKEAFYSKDHIVRDIRFDDDKDNIENIILTLEVKSSLIVCEAIMRSALMRQESRGAHYRSDFPNIDNEKWMKNIYCKKNGESEMILSTGEVKVIEGPLKDLLKSHSKPEHHREFE</sequence>
<keyword evidence="2" id="KW-0285">Flavoprotein</keyword>
<dbReference type="Proteomes" id="UP000058925">
    <property type="component" value="Chromosome"/>
</dbReference>
<keyword evidence="4" id="KW-0560">Oxidoreductase</keyword>
<dbReference type="InterPro" id="IPR027477">
    <property type="entry name" value="Succ_DH/fumarate_Rdtase_cat_sf"/>
</dbReference>
<dbReference type="InterPro" id="IPR036188">
    <property type="entry name" value="FAD/NAD-bd_sf"/>
</dbReference>
<accession>A0A654LVN6</accession>
<dbReference type="PIRSF" id="PIRSF000171">
    <property type="entry name" value="SDHA_APRA_LASPO"/>
    <property type="match status" value="1"/>
</dbReference>
<name>A0A654LVN6_9ARCH</name>
<dbReference type="PRINTS" id="PR00411">
    <property type="entry name" value="PNDRDTASEI"/>
</dbReference>
<dbReference type="RefSeq" id="WP_196817973.1">
    <property type="nucleotide sequence ID" value="NZ_CP012850.1"/>
</dbReference>
<feature type="domain" description="Fumarate reductase/succinate dehydrogenase flavoprotein-like C-terminal" evidence="7">
    <location>
        <begin position="464"/>
        <end position="585"/>
    </location>
</feature>
<evidence type="ECO:0000256" key="3">
    <source>
        <dbReference type="ARBA" id="ARBA00022827"/>
    </source>
</evidence>
<evidence type="ECO:0000313" key="8">
    <source>
        <dbReference type="EMBL" id="ALI35524.1"/>
    </source>
</evidence>
<dbReference type="Pfam" id="PF02910">
    <property type="entry name" value="Succ_DH_flav_C"/>
    <property type="match status" value="1"/>
</dbReference>
<dbReference type="SUPFAM" id="SSF51905">
    <property type="entry name" value="FAD/NAD(P)-binding domain"/>
    <property type="match status" value="1"/>
</dbReference>
<evidence type="ECO:0000313" key="9">
    <source>
        <dbReference type="Proteomes" id="UP000058925"/>
    </source>
</evidence>
<dbReference type="OrthoDB" id="23539at2157"/>
<dbReference type="Gene3D" id="3.50.50.60">
    <property type="entry name" value="FAD/NAD(P)-binding domain"/>
    <property type="match status" value="1"/>
</dbReference>
<reference evidence="9" key="1">
    <citation type="submission" date="2015-10" db="EMBL/GenBank/DDBJ databases">
        <title>Niche specialization of a soil ammonia-oxidizing archaeon, Candidatus Nitrosocosmicus oleophilus.</title>
        <authorList>
            <person name="Jung M.-Y."/>
            <person name="Rhee S.-K."/>
        </authorList>
    </citation>
    <scope>NUCLEOTIDE SEQUENCE [LARGE SCALE GENOMIC DNA]</scope>
    <source>
        <strain evidence="9">MY3</strain>
    </source>
</reference>
<protein>
    <submittedName>
        <fullName evidence="8">Succinate dehydrogenase flavoprotein subunit</fullName>
    </submittedName>
</protein>
<comment type="cofactor">
    <cofactor evidence="1">
        <name>FAD</name>
        <dbReference type="ChEBI" id="CHEBI:57692"/>
    </cofactor>
</comment>
<evidence type="ECO:0000256" key="5">
    <source>
        <dbReference type="PIRSR" id="PIRSR000171-1"/>
    </source>
</evidence>
<dbReference type="PANTHER" id="PTHR11632">
    <property type="entry name" value="SUCCINATE DEHYDROGENASE 2 FLAVOPROTEIN SUBUNIT"/>
    <property type="match status" value="1"/>
</dbReference>
<dbReference type="SUPFAM" id="SSF46977">
    <property type="entry name" value="Succinate dehydrogenase/fumarate reductase flavoprotein C-terminal domain"/>
    <property type="match status" value="1"/>
</dbReference>
<evidence type="ECO:0000259" key="7">
    <source>
        <dbReference type="Pfam" id="PF02910"/>
    </source>
</evidence>
<evidence type="ECO:0000256" key="4">
    <source>
        <dbReference type="ARBA" id="ARBA00023002"/>
    </source>
</evidence>
<dbReference type="SUPFAM" id="SSF56425">
    <property type="entry name" value="Succinate dehydrogenase/fumarate reductase flavoprotein, catalytic domain"/>
    <property type="match status" value="1"/>
</dbReference>
<dbReference type="Pfam" id="PF00890">
    <property type="entry name" value="FAD_binding_2"/>
    <property type="match status" value="1"/>
</dbReference>
<dbReference type="KEGG" id="taa:NMY3_01320"/>
<dbReference type="AlphaFoldDB" id="A0A654LVN6"/>
<organism evidence="8 9">
    <name type="scientific">Candidatus Nitrosocosmicus oleophilus</name>
    <dbReference type="NCBI Taxonomy" id="1353260"/>
    <lineage>
        <taxon>Archaea</taxon>
        <taxon>Nitrososphaerota</taxon>
        <taxon>Nitrososphaeria</taxon>
        <taxon>Nitrososphaerales</taxon>
        <taxon>Nitrososphaeraceae</taxon>
        <taxon>Candidatus Nitrosocosmicus</taxon>
    </lineage>
</organism>
<dbReference type="InterPro" id="IPR030664">
    <property type="entry name" value="SdhA/FrdA/AprA"/>
</dbReference>
<dbReference type="EMBL" id="CP012850">
    <property type="protein sequence ID" value="ALI35524.1"/>
    <property type="molecule type" value="Genomic_DNA"/>
</dbReference>
<dbReference type="GO" id="GO:0016491">
    <property type="term" value="F:oxidoreductase activity"/>
    <property type="evidence" value="ECO:0007669"/>
    <property type="project" value="UniProtKB-KW"/>
</dbReference>
<keyword evidence="3" id="KW-0274">FAD</keyword>
<dbReference type="InterPro" id="IPR037099">
    <property type="entry name" value="Fum_R/Succ_DH_flav-like_C_sf"/>
</dbReference>
<keyword evidence="9" id="KW-1185">Reference proteome</keyword>
<proteinExistence type="predicted"/>
<dbReference type="PRINTS" id="PR00368">
    <property type="entry name" value="FADPNR"/>
</dbReference>
<dbReference type="FunFam" id="3.90.700.10:FF:000005">
    <property type="entry name" value="Succinate dehydrogenase flavoprotein subunit"/>
    <property type="match status" value="1"/>
</dbReference>
<dbReference type="InterPro" id="IPR015939">
    <property type="entry name" value="Fum_Rdtase/Succ_DH_flav-like_C"/>
</dbReference>
<dbReference type="PANTHER" id="PTHR11632:SF51">
    <property type="entry name" value="SUCCINATE DEHYDROGENASE [UBIQUINONE] FLAVOPROTEIN SUBUNIT, MITOCHONDRIAL"/>
    <property type="match status" value="1"/>
</dbReference>
<feature type="domain" description="FAD-dependent oxidoreductase 2 FAD-binding" evidence="6">
    <location>
        <begin position="14"/>
        <end position="404"/>
    </location>
</feature>
<gene>
    <name evidence="8" type="primary">sdhA_2</name>
    <name evidence="8" type="ORF">NMY3_01320</name>
</gene>
<evidence type="ECO:0000256" key="2">
    <source>
        <dbReference type="ARBA" id="ARBA00022630"/>
    </source>
</evidence>
<dbReference type="GeneID" id="60421391"/>
<dbReference type="Gene3D" id="1.20.58.100">
    <property type="entry name" value="Fumarate reductase/succinate dehydrogenase flavoprotein-like, C-terminal domain"/>
    <property type="match status" value="1"/>
</dbReference>
<evidence type="ECO:0000256" key="1">
    <source>
        <dbReference type="ARBA" id="ARBA00001974"/>
    </source>
</evidence>